<dbReference type="EMBL" id="HBGG01021332">
    <property type="protein sequence ID" value="CAD9208861.1"/>
    <property type="molecule type" value="Transcribed_RNA"/>
</dbReference>
<gene>
    <name evidence="1" type="ORF">TCHU04912_LOCUS11099</name>
</gene>
<organism evidence="1">
    <name type="scientific">Tetraselmis chuii</name>
    <dbReference type="NCBI Taxonomy" id="63592"/>
    <lineage>
        <taxon>Eukaryota</taxon>
        <taxon>Viridiplantae</taxon>
        <taxon>Chlorophyta</taxon>
        <taxon>core chlorophytes</taxon>
        <taxon>Chlorodendrophyceae</taxon>
        <taxon>Chlorodendrales</taxon>
        <taxon>Chlorodendraceae</taxon>
        <taxon>Tetraselmis</taxon>
    </lineage>
</organism>
<dbReference type="GO" id="GO:0004842">
    <property type="term" value="F:ubiquitin-protein transferase activity"/>
    <property type="evidence" value="ECO:0007669"/>
    <property type="project" value="InterPro"/>
</dbReference>
<proteinExistence type="predicted"/>
<accession>A0A7S1X4V2</accession>
<dbReference type="InterPro" id="IPR044584">
    <property type="entry name" value="KEG"/>
</dbReference>
<protein>
    <recommendedName>
        <fullName evidence="2">Mind bomb SH3 repeat domain-containing protein</fullName>
    </recommendedName>
</protein>
<dbReference type="PANTHER" id="PTHR46960:SF1">
    <property type="entry name" value="E3 UBIQUITIN-PROTEIN LIGASE KEG"/>
    <property type="match status" value="1"/>
</dbReference>
<dbReference type="GO" id="GO:0006952">
    <property type="term" value="P:defense response"/>
    <property type="evidence" value="ECO:0007669"/>
    <property type="project" value="InterPro"/>
</dbReference>
<dbReference type="PANTHER" id="PTHR46960">
    <property type="entry name" value="E3 UBIQUITIN-PROTEIN LIGASE KEG"/>
    <property type="match status" value="1"/>
</dbReference>
<sequence>MGKEDFPAIYSQACQELGFRPTIKVSYFSDTYDETKNYAGIIVYHKEGSYTWYNEQGVAKGYKGRAFYVILRCTEGWTAHEFKRAGRRSMMVHDYLFHLLSDGEFSDRKICCGGFAVMKGAVHYSSHCLNKQSSDVYSHRTWESDGSKLMSQSEKLLVDLTVDNWKERGCRGPVLEIPDDIDMHIKMMGMSSGLPVGSNPDTGSFDVGARVRIRLSVADPKHGWGPMQNKYSEIGVVTDLSSVDNTITVEFPSCSSWCADAAELEKVAFEFKEGMKVQLRRSVGEPKHGWGSLKRNEVGVVTSVSSTDSNPENSKVYINFPSQKGWTGRASEMQVIGFDS</sequence>
<reference evidence="1" key="1">
    <citation type="submission" date="2021-01" db="EMBL/GenBank/DDBJ databases">
        <authorList>
            <person name="Corre E."/>
            <person name="Pelletier E."/>
            <person name="Niang G."/>
            <person name="Scheremetjew M."/>
            <person name="Finn R."/>
            <person name="Kale V."/>
            <person name="Holt S."/>
            <person name="Cochrane G."/>
            <person name="Meng A."/>
            <person name="Brown T."/>
            <person name="Cohen L."/>
        </authorList>
    </citation>
    <scope>NUCLEOTIDE SEQUENCE</scope>
    <source>
        <strain evidence="1">PLY429</strain>
    </source>
</reference>
<evidence type="ECO:0000313" key="1">
    <source>
        <dbReference type="EMBL" id="CAD9208861.1"/>
    </source>
</evidence>
<name>A0A7S1X4V2_9CHLO</name>
<dbReference type="GO" id="GO:0016567">
    <property type="term" value="P:protein ubiquitination"/>
    <property type="evidence" value="ECO:0007669"/>
    <property type="project" value="InterPro"/>
</dbReference>
<dbReference type="GO" id="GO:0009738">
    <property type="term" value="P:abscisic acid-activated signaling pathway"/>
    <property type="evidence" value="ECO:0007669"/>
    <property type="project" value="InterPro"/>
</dbReference>
<evidence type="ECO:0008006" key="2">
    <source>
        <dbReference type="Google" id="ProtNLM"/>
    </source>
</evidence>
<dbReference type="AlphaFoldDB" id="A0A7S1X4V2"/>